<dbReference type="PANTHER" id="PTHR10900:SF77">
    <property type="entry name" value="FI19380P1"/>
    <property type="match status" value="1"/>
</dbReference>
<evidence type="ECO:0000313" key="5">
    <source>
        <dbReference type="Proteomes" id="UP001285441"/>
    </source>
</evidence>
<dbReference type="EMBL" id="JAULSW010000007">
    <property type="protein sequence ID" value="KAK3374779.1"/>
    <property type="molecule type" value="Genomic_DNA"/>
</dbReference>
<dbReference type="SMART" id="SM00554">
    <property type="entry name" value="FAS1"/>
    <property type="match status" value="1"/>
</dbReference>
<reference evidence="4" key="2">
    <citation type="submission" date="2023-06" db="EMBL/GenBank/DDBJ databases">
        <authorList>
            <consortium name="Lawrence Berkeley National Laboratory"/>
            <person name="Haridas S."/>
            <person name="Hensen N."/>
            <person name="Bonometti L."/>
            <person name="Westerberg I."/>
            <person name="Brannstrom I.O."/>
            <person name="Guillou S."/>
            <person name="Cros-Aarteil S."/>
            <person name="Calhoun S."/>
            <person name="Kuo A."/>
            <person name="Mondo S."/>
            <person name="Pangilinan J."/>
            <person name="Riley R."/>
            <person name="LaButti K."/>
            <person name="Andreopoulos B."/>
            <person name="Lipzen A."/>
            <person name="Chen C."/>
            <person name="Yanf M."/>
            <person name="Daum C."/>
            <person name="Ng V."/>
            <person name="Clum A."/>
            <person name="Steindorff A."/>
            <person name="Ohm R."/>
            <person name="Martin F."/>
            <person name="Silar P."/>
            <person name="Natvig D."/>
            <person name="Lalanne C."/>
            <person name="Gautier V."/>
            <person name="Ament-velasquez S.L."/>
            <person name="Kruys A."/>
            <person name="Hutchinson M.I."/>
            <person name="Powell A.J."/>
            <person name="Barry K."/>
            <person name="Miller A.N."/>
            <person name="Grigoriev I.V."/>
            <person name="Debuchy R."/>
            <person name="Gladieux P."/>
            <person name="Thoren M.H."/>
            <person name="Johannesson H."/>
        </authorList>
    </citation>
    <scope>NUCLEOTIDE SEQUENCE</scope>
    <source>
        <strain evidence="4">CBS 232.78</strain>
    </source>
</reference>
<evidence type="ECO:0000256" key="1">
    <source>
        <dbReference type="SAM" id="MobiDB-lite"/>
    </source>
</evidence>
<evidence type="ECO:0000313" key="4">
    <source>
        <dbReference type="EMBL" id="KAK3374779.1"/>
    </source>
</evidence>
<dbReference type="Gene3D" id="2.30.180.10">
    <property type="entry name" value="FAS1 domain"/>
    <property type="match status" value="1"/>
</dbReference>
<dbReference type="AlphaFoldDB" id="A0AAE0KE00"/>
<feature type="compositionally biased region" description="Polar residues" evidence="1">
    <location>
        <begin position="102"/>
        <end position="117"/>
    </location>
</feature>
<dbReference type="PANTHER" id="PTHR10900">
    <property type="entry name" value="PERIOSTIN-RELATED"/>
    <property type="match status" value="1"/>
</dbReference>
<evidence type="ECO:0000256" key="2">
    <source>
        <dbReference type="SAM" id="SignalP"/>
    </source>
</evidence>
<evidence type="ECO:0000259" key="3">
    <source>
        <dbReference type="PROSITE" id="PS50213"/>
    </source>
</evidence>
<feature type="chain" id="PRO_5042100812" evidence="2">
    <location>
        <begin position="22"/>
        <end position="367"/>
    </location>
</feature>
<feature type="signal peptide" evidence="2">
    <location>
        <begin position="1"/>
        <end position="21"/>
    </location>
</feature>
<comment type="caution">
    <text evidence="4">The sequence shown here is derived from an EMBL/GenBank/DDBJ whole genome shotgun (WGS) entry which is preliminary data.</text>
</comment>
<dbReference type="Proteomes" id="UP001285441">
    <property type="component" value="Unassembled WGS sequence"/>
</dbReference>
<reference evidence="4" key="1">
    <citation type="journal article" date="2023" name="Mol. Phylogenet. Evol.">
        <title>Genome-scale phylogeny and comparative genomics of the fungal order Sordariales.</title>
        <authorList>
            <person name="Hensen N."/>
            <person name="Bonometti L."/>
            <person name="Westerberg I."/>
            <person name="Brannstrom I.O."/>
            <person name="Guillou S."/>
            <person name="Cros-Aarteil S."/>
            <person name="Calhoun S."/>
            <person name="Haridas S."/>
            <person name="Kuo A."/>
            <person name="Mondo S."/>
            <person name="Pangilinan J."/>
            <person name="Riley R."/>
            <person name="LaButti K."/>
            <person name="Andreopoulos B."/>
            <person name="Lipzen A."/>
            <person name="Chen C."/>
            <person name="Yan M."/>
            <person name="Daum C."/>
            <person name="Ng V."/>
            <person name="Clum A."/>
            <person name="Steindorff A."/>
            <person name="Ohm R.A."/>
            <person name="Martin F."/>
            <person name="Silar P."/>
            <person name="Natvig D.O."/>
            <person name="Lalanne C."/>
            <person name="Gautier V."/>
            <person name="Ament-Velasquez S.L."/>
            <person name="Kruys A."/>
            <person name="Hutchinson M.I."/>
            <person name="Powell A.J."/>
            <person name="Barry K."/>
            <person name="Miller A.N."/>
            <person name="Grigoriev I.V."/>
            <person name="Debuchy R."/>
            <person name="Gladieux P."/>
            <person name="Hiltunen Thoren M."/>
            <person name="Johannesson H."/>
        </authorList>
    </citation>
    <scope>NUCLEOTIDE SEQUENCE</scope>
    <source>
        <strain evidence="4">CBS 232.78</strain>
    </source>
</reference>
<dbReference type="Pfam" id="PF02469">
    <property type="entry name" value="Fasciclin"/>
    <property type="match status" value="1"/>
</dbReference>
<dbReference type="InterPro" id="IPR050904">
    <property type="entry name" value="Adhesion/Biosynth-related"/>
</dbReference>
<protein>
    <submittedName>
        <fullName evidence="4">FAS1 domain-containing protein</fullName>
    </submittedName>
</protein>
<dbReference type="InterPro" id="IPR036378">
    <property type="entry name" value="FAS1_dom_sf"/>
</dbReference>
<organism evidence="4 5">
    <name type="scientific">Podospora didyma</name>
    <dbReference type="NCBI Taxonomy" id="330526"/>
    <lineage>
        <taxon>Eukaryota</taxon>
        <taxon>Fungi</taxon>
        <taxon>Dikarya</taxon>
        <taxon>Ascomycota</taxon>
        <taxon>Pezizomycotina</taxon>
        <taxon>Sordariomycetes</taxon>
        <taxon>Sordariomycetidae</taxon>
        <taxon>Sordariales</taxon>
        <taxon>Podosporaceae</taxon>
        <taxon>Podospora</taxon>
    </lineage>
</organism>
<feature type="compositionally biased region" description="Polar residues" evidence="1">
    <location>
        <begin position="131"/>
        <end position="141"/>
    </location>
</feature>
<proteinExistence type="predicted"/>
<dbReference type="GO" id="GO:0000329">
    <property type="term" value="C:fungal-type vacuole membrane"/>
    <property type="evidence" value="ECO:0007669"/>
    <property type="project" value="TreeGrafter"/>
</dbReference>
<sequence>MLSPSWTTGLLLLSVARLALAETLPTLENALVVSGASDFWDVIKSDPELLQLYSSGLVKTVFAPLDSKVDGSGPPQKRALSPKQRREARLQAAKKETEVGEASQSHPGTTVETNDNPPQLDGAGQKVVIDTNGTQSGSNTKRWYRRSSSSSSSSIVDRAANCCNTTYPSLLRISAGLGKITNVIKGDIKYQGGVLHITDGYFTFPESLSASAKGTGQTTFADLVSKNNLTDTLDAAHSITAFLPSNDAFAAINTTTSASAALLANHVVSGVSYLPDLTDGCTLKSQRGDTLSVTVKNGQWYVNGARITQANVILENGVAHIIDKVLTPAKPPPVTAGAGSSMSQTLSLGTVAAAVGGGALLALLALV</sequence>
<name>A0AAE0KE00_9PEZI</name>
<feature type="compositionally biased region" description="Basic and acidic residues" evidence="1">
    <location>
        <begin position="84"/>
        <end position="98"/>
    </location>
</feature>
<dbReference type="InterPro" id="IPR000782">
    <property type="entry name" value="FAS1_domain"/>
</dbReference>
<dbReference type="PROSITE" id="PS50213">
    <property type="entry name" value="FAS1"/>
    <property type="match status" value="1"/>
</dbReference>
<keyword evidence="5" id="KW-1185">Reference proteome</keyword>
<feature type="domain" description="FAS1" evidence="3">
    <location>
        <begin position="204"/>
        <end position="326"/>
    </location>
</feature>
<accession>A0AAE0KE00</accession>
<feature type="region of interest" description="Disordered" evidence="1">
    <location>
        <begin position="65"/>
        <end position="150"/>
    </location>
</feature>
<keyword evidence="2" id="KW-0732">Signal</keyword>
<gene>
    <name evidence="4" type="ORF">B0H63DRAFT_562786</name>
</gene>
<dbReference type="GO" id="GO:0016236">
    <property type="term" value="P:macroautophagy"/>
    <property type="evidence" value="ECO:0007669"/>
    <property type="project" value="TreeGrafter"/>
</dbReference>
<dbReference type="SUPFAM" id="SSF82153">
    <property type="entry name" value="FAS1 domain"/>
    <property type="match status" value="1"/>
</dbReference>